<name>A0A8S3S9N8_MYTED</name>
<protein>
    <submittedName>
        <fullName evidence="1">Uncharacterized protein</fullName>
    </submittedName>
</protein>
<dbReference type="OrthoDB" id="10611390at2759"/>
<keyword evidence="2" id="KW-1185">Reference proteome</keyword>
<proteinExistence type="predicted"/>
<accession>A0A8S3S9N8</accession>
<evidence type="ECO:0000313" key="2">
    <source>
        <dbReference type="Proteomes" id="UP000683360"/>
    </source>
</evidence>
<comment type="caution">
    <text evidence="1">The sequence shown here is derived from an EMBL/GenBank/DDBJ whole genome shotgun (WGS) entry which is preliminary data.</text>
</comment>
<gene>
    <name evidence="1" type="ORF">MEDL_29585</name>
</gene>
<dbReference type="EMBL" id="CAJPWZ010001456">
    <property type="protein sequence ID" value="CAG2215819.1"/>
    <property type="molecule type" value="Genomic_DNA"/>
</dbReference>
<sequence>MIWKKSMMKYKMIQCMMTILPLYILTLPIIKARKNDYLTVCSTDNEIDNADYENKTSENENQMSESPSYLGEDEYFDYLHPYSSLIRSKMEKPNIYFSLKHINVVQPVQGNPASVSTCQAGKKTHYFARRWSFTISDLSFNECNKEVSNVCLSSFQKHLSQTEIDRLPFTNSYEPLVNDKKGSI</sequence>
<organism evidence="1 2">
    <name type="scientific">Mytilus edulis</name>
    <name type="common">Blue mussel</name>
    <dbReference type="NCBI Taxonomy" id="6550"/>
    <lineage>
        <taxon>Eukaryota</taxon>
        <taxon>Metazoa</taxon>
        <taxon>Spiralia</taxon>
        <taxon>Lophotrochozoa</taxon>
        <taxon>Mollusca</taxon>
        <taxon>Bivalvia</taxon>
        <taxon>Autobranchia</taxon>
        <taxon>Pteriomorphia</taxon>
        <taxon>Mytilida</taxon>
        <taxon>Mytiloidea</taxon>
        <taxon>Mytilidae</taxon>
        <taxon>Mytilinae</taxon>
        <taxon>Mytilus</taxon>
    </lineage>
</organism>
<reference evidence="1" key="1">
    <citation type="submission" date="2021-03" db="EMBL/GenBank/DDBJ databases">
        <authorList>
            <person name="Bekaert M."/>
        </authorList>
    </citation>
    <scope>NUCLEOTIDE SEQUENCE</scope>
</reference>
<dbReference type="AlphaFoldDB" id="A0A8S3S9N8"/>
<dbReference type="Proteomes" id="UP000683360">
    <property type="component" value="Unassembled WGS sequence"/>
</dbReference>
<evidence type="ECO:0000313" key="1">
    <source>
        <dbReference type="EMBL" id="CAG2215819.1"/>
    </source>
</evidence>